<dbReference type="AlphaFoldDB" id="A0A8K0PFP4"/>
<gene>
    <name evidence="1" type="ORF">KVT40_008735</name>
</gene>
<evidence type="ECO:0000313" key="2">
    <source>
        <dbReference type="Proteomes" id="UP000809789"/>
    </source>
</evidence>
<dbReference type="EMBL" id="JAESVG020000010">
    <property type="protein sequence ID" value="KAG8623759.1"/>
    <property type="molecule type" value="Genomic_DNA"/>
</dbReference>
<name>A0A8K0PFP4_9PEZI</name>
<evidence type="ECO:0000313" key="1">
    <source>
        <dbReference type="EMBL" id="KAG8623759.1"/>
    </source>
</evidence>
<protein>
    <recommendedName>
        <fullName evidence="3">Ketopantoate reductase N-terminal domain-containing protein</fullName>
    </recommendedName>
</protein>
<dbReference type="OrthoDB" id="3753531at2759"/>
<comment type="caution">
    <text evidence="1">The sequence shown here is derived from an EMBL/GenBank/DDBJ whole genome shotgun (WGS) entry which is preliminary data.</text>
</comment>
<organism evidence="1 2">
    <name type="scientific">Elsinoe batatas</name>
    <dbReference type="NCBI Taxonomy" id="2601811"/>
    <lineage>
        <taxon>Eukaryota</taxon>
        <taxon>Fungi</taxon>
        <taxon>Dikarya</taxon>
        <taxon>Ascomycota</taxon>
        <taxon>Pezizomycotina</taxon>
        <taxon>Dothideomycetes</taxon>
        <taxon>Dothideomycetidae</taxon>
        <taxon>Myriangiales</taxon>
        <taxon>Elsinoaceae</taxon>
        <taxon>Elsinoe</taxon>
    </lineage>
</organism>
<reference evidence="1" key="1">
    <citation type="submission" date="2021-07" db="EMBL/GenBank/DDBJ databases">
        <title>Elsinoe batatas strain:CRI-CJ2 Genome sequencing and assembly.</title>
        <authorList>
            <person name="Huang L."/>
        </authorList>
    </citation>
    <scope>NUCLEOTIDE SEQUENCE</scope>
    <source>
        <strain evidence="1">CRI-CJ2</strain>
    </source>
</reference>
<keyword evidence="2" id="KW-1185">Reference proteome</keyword>
<evidence type="ECO:0008006" key="3">
    <source>
        <dbReference type="Google" id="ProtNLM"/>
    </source>
</evidence>
<dbReference type="Proteomes" id="UP000809789">
    <property type="component" value="Unassembled WGS sequence"/>
</dbReference>
<accession>A0A8K0PFP4</accession>
<proteinExistence type="predicted"/>
<sequence>MSKPKILIIGAGAVGLAQGYHLSTGAEITYLVRPGRKPAFVAPKRLYDYKANTLRTFESYRVIESPREVSSETFFCVFDTLDGATARSDSGRSTLSAVGDLIRDHADTFVVFDAVGLDMKDYYASTMGISKDRLLLGLSMLAHQPTDKISAPPAANQEHATQADLLYSSLSGDQGLMISKSNPVHAAAFMEVYGKNSLLGVSYVPPINEEMLLTMTIAVMVGWHAHGWGPLQGFIDNSDLWSLTIKAQKEILALPRYGWLGYFMSFIMGSYLTAKLHLSTEAQAQPLVYHEFNKFHHGAKVLQQDLDFLQDLVEQGEKEKHKMTAVKRLIQAAEKVKADK</sequence>